<sequence>MKELTYKACEKINGTGIIGAIGTVISGAVNVANAATGGHLGSGLGQQWGAEPYCRRIANGNANDATPDAYKTDPGAIKNYNDCMANPTSWGFKKSGPW</sequence>
<dbReference type="EMBL" id="RSMR01000041">
    <property type="protein sequence ID" value="MIK94534.1"/>
    <property type="molecule type" value="Genomic_DNA"/>
</dbReference>
<dbReference type="AlphaFoldDB" id="A0A3F3ISK5"/>
<evidence type="ECO:0000313" key="1">
    <source>
        <dbReference type="EMBL" id="EAA8668692.1"/>
    </source>
</evidence>
<dbReference type="EMBL" id="MLTE01000021">
    <property type="protein sequence ID" value="OHJ47027.1"/>
    <property type="molecule type" value="Genomic_DNA"/>
</dbReference>
<dbReference type="Proteomes" id="UP000885283">
    <property type="component" value="Unassembled WGS sequence"/>
</dbReference>
<organism evidence="4">
    <name type="scientific">Salmonella enterica</name>
    <name type="common">Salmonella choleraesuis</name>
    <dbReference type="NCBI Taxonomy" id="28901"/>
    <lineage>
        <taxon>Bacteria</taxon>
        <taxon>Pseudomonadati</taxon>
        <taxon>Pseudomonadota</taxon>
        <taxon>Gammaproteobacteria</taxon>
        <taxon>Enterobacterales</taxon>
        <taxon>Enterobacteriaceae</taxon>
        <taxon>Salmonella</taxon>
    </lineage>
</organism>
<protein>
    <submittedName>
        <fullName evidence="4">Uncharacterized protein</fullName>
    </submittedName>
</protein>
<gene>
    <name evidence="3" type="ORF">A7E06_26215</name>
    <name evidence="4" type="ORF">A7S51_22910</name>
    <name evidence="2" type="ORF">KO51_24350</name>
    <name evidence="1" type="ORF">NL99_28180</name>
</gene>
<evidence type="ECO:0000313" key="4">
    <source>
        <dbReference type="EMBL" id="OHJ47027.1"/>
    </source>
</evidence>
<evidence type="ECO:0000313" key="2">
    <source>
        <dbReference type="EMBL" id="MIK94534.1"/>
    </source>
</evidence>
<proteinExistence type="predicted"/>
<dbReference type="RefSeq" id="WP_070802938.1">
    <property type="nucleotide sequence ID" value="NZ_JBFNGL010000031.1"/>
</dbReference>
<dbReference type="EMBL" id="AAACVH010000110">
    <property type="protein sequence ID" value="EAA8668692.1"/>
    <property type="molecule type" value="Genomic_DNA"/>
</dbReference>
<dbReference type="Proteomes" id="UP000839834">
    <property type="component" value="Unassembled WGS sequence"/>
</dbReference>
<dbReference type="Proteomes" id="UP000866740">
    <property type="component" value="Unassembled WGS sequence"/>
</dbReference>
<reference evidence="4" key="1">
    <citation type="submission" date="2016-09" db="EMBL/GenBank/DDBJ databases">
        <title>Whole genome sequencing of Salmonella enterica.</title>
        <authorList>
            <person name="Bell R."/>
        </authorList>
    </citation>
    <scope>NUCLEOTIDE SEQUENCE [LARGE SCALE GENOMIC DNA]</scope>
    <source>
        <strain evidence="4">CFSAN044929</strain>
    </source>
</reference>
<dbReference type="Proteomes" id="UP000839530">
    <property type="component" value="Unassembled WGS sequence"/>
</dbReference>
<reference evidence="1" key="2">
    <citation type="submission" date="2018-08" db="EMBL/GenBank/DDBJ databases">
        <authorList>
            <consortium name="GenomeTrakr network: Whole genome sequencing for foodborne pathogen traceback"/>
        </authorList>
    </citation>
    <scope>NUCLEOTIDE SEQUENCE [LARGE SCALE GENOMIC DNA]</scope>
    <source>
        <strain evidence="3">CFSAN048114</strain>
        <strain evidence="2">FLUFL-1338</strain>
        <strain evidence="1">FLUFL-367</strain>
    </source>
</reference>
<accession>A0A3F3ISK5</accession>
<dbReference type="EMBL" id="RSUV01000031">
    <property type="protein sequence ID" value="MIV46886.1"/>
    <property type="molecule type" value="Genomic_DNA"/>
</dbReference>
<name>A0A3F3ISK5_SALER</name>
<evidence type="ECO:0000313" key="3">
    <source>
        <dbReference type="EMBL" id="MIV46886.1"/>
    </source>
</evidence>
<comment type="caution">
    <text evidence="4">The sequence shown here is derived from an EMBL/GenBank/DDBJ whole genome shotgun (WGS) entry which is preliminary data.</text>
</comment>